<evidence type="ECO:0000256" key="1">
    <source>
        <dbReference type="ARBA" id="ARBA00000073"/>
    </source>
</evidence>
<dbReference type="EMBL" id="CP013213">
    <property type="protein sequence ID" value="AMC92640.1"/>
    <property type="molecule type" value="Genomic_DNA"/>
</dbReference>
<gene>
    <name evidence="5" type="ORF">AOC36_01105</name>
</gene>
<dbReference type="InterPro" id="IPR020103">
    <property type="entry name" value="PsdUridine_synth_cat_dom_sf"/>
</dbReference>
<dbReference type="InterPro" id="IPR050188">
    <property type="entry name" value="RluA_PseudoU_synthase"/>
</dbReference>
<dbReference type="RefSeq" id="WP_067630213.1">
    <property type="nucleotide sequence ID" value="NZ_CP013213.1"/>
</dbReference>
<dbReference type="KEGG" id="erl:AOC36_01105"/>
<proteinExistence type="predicted"/>
<dbReference type="STRING" id="1514105.AOC36_01105"/>
<comment type="catalytic activity">
    <reaction evidence="1">
        <text>a uridine in RNA = a pseudouridine in RNA</text>
        <dbReference type="Rhea" id="RHEA:48348"/>
        <dbReference type="Rhea" id="RHEA-COMP:12068"/>
        <dbReference type="Rhea" id="RHEA-COMP:12069"/>
        <dbReference type="ChEBI" id="CHEBI:65314"/>
        <dbReference type="ChEBI" id="CHEBI:65315"/>
    </reaction>
</comment>
<feature type="domain" description="Pseudouridine synthase RsuA/RluA-like" evidence="4">
    <location>
        <begin position="9"/>
        <end position="165"/>
    </location>
</feature>
<evidence type="ECO:0000313" key="5">
    <source>
        <dbReference type="EMBL" id="AMC92640.1"/>
    </source>
</evidence>
<dbReference type="GO" id="GO:0003723">
    <property type="term" value="F:RNA binding"/>
    <property type="evidence" value="ECO:0007669"/>
    <property type="project" value="InterPro"/>
</dbReference>
<dbReference type="InterPro" id="IPR006145">
    <property type="entry name" value="PsdUridine_synth_RsuA/RluA"/>
</dbReference>
<evidence type="ECO:0000256" key="2">
    <source>
        <dbReference type="ARBA" id="ARBA00031870"/>
    </source>
</evidence>
<dbReference type="PANTHER" id="PTHR21600">
    <property type="entry name" value="MITOCHONDRIAL RNA PSEUDOURIDINE SYNTHASE"/>
    <property type="match status" value="1"/>
</dbReference>
<dbReference type="Proteomes" id="UP000063781">
    <property type="component" value="Chromosome"/>
</dbReference>
<keyword evidence="6" id="KW-1185">Reference proteome</keyword>
<dbReference type="CDD" id="cd02869">
    <property type="entry name" value="PseudoU_synth_RluA_like"/>
    <property type="match status" value="1"/>
</dbReference>
<protein>
    <recommendedName>
        <fullName evidence="2">RNA pseudouridylate synthase</fullName>
    </recommendedName>
    <alternativeName>
        <fullName evidence="3">RNA-uridine isomerase</fullName>
    </alternativeName>
</protein>
<dbReference type="Pfam" id="PF00849">
    <property type="entry name" value="PseudoU_synth_2"/>
    <property type="match status" value="1"/>
</dbReference>
<name>A0A109UGG9_9FIRM</name>
<dbReference type="GO" id="GO:0006396">
    <property type="term" value="P:RNA processing"/>
    <property type="evidence" value="ECO:0007669"/>
    <property type="project" value="UniProtKB-ARBA"/>
</dbReference>
<accession>A0A109UGG9</accession>
<evidence type="ECO:0000313" key="6">
    <source>
        <dbReference type="Proteomes" id="UP000063781"/>
    </source>
</evidence>
<evidence type="ECO:0000256" key="3">
    <source>
        <dbReference type="ARBA" id="ARBA00033164"/>
    </source>
</evidence>
<organism evidence="5 6">
    <name type="scientific">Erysipelothrix larvae</name>
    <dbReference type="NCBI Taxonomy" id="1514105"/>
    <lineage>
        <taxon>Bacteria</taxon>
        <taxon>Bacillati</taxon>
        <taxon>Bacillota</taxon>
        <taxon>Erysipelotrichia</taxon>
        <taxon>Erysipelotrichales</taxon>
        <taxon>Erysipelotrichaceae</taxon>
        <taxon>Erysipelothrix</taxon>
    </lineage>
</organism>
<evidence type="ECO:0000259" key="4">
    <source>
        <dbReference type="Pfam" id="PF00849"/>
    </source>
</evidence>
<dbReference type="OrthoDB" id="9773999at2"/>
<dbReference type="GO" id="GO:0140098">
    <property type="term" value="F:catalytic activity, acting on RNA"/>
    <property type="evidence" value="ECO:0007669"/>
    <property type="project" value="UniProtKB-ARBA"/>
</dbReference>
<dbReference type="GO" id="GO:0001522">
    <property type="term" value="P:pseudouridine synthesis"/>
    <property type="evidence" value="ECO:0007669"/>
    <property type="project" value="InterPro"/>
</dbReference>
<reference evidence="5 6" key="1">
    <citation type="submission" date="2015-10" db="EMBL/GenBank/DDBJ databases">
        <title>Erysipelothrix larvae sp. LV19 isolated from the larval gut of the rhinoceros beetle, Trypoxylus dichotomus.</title>
        <authorList>
            <person name="Lim S."/>
            <person name="Kim B.-C."/>
        </authorList>
    </citation>
    <scope>NUCLEOTIDE SEQUENCE [LARGE SCALE GENOMIC DNA]</scope>
    <source>
        <strain evidence="5 6">LV19</strain>
    </source>
</reference>
<dbReference type="GO" id="GO:0009982">
    <property type="term" value="F:pseudouridine synthase activity"/>
    <property type="evidence" value="ECO:0007669"/>
    <property type="project" value="InterPro"/>
</dbReference>
<dbReference type="Gene3D" id="3.30.2350.10">
    <property type="entry name" value="Pseudouridine synthase"/>
    <property type="match status" value="1"/>
</dbReference>
<dbReference type="SUPFAM" id="SSF55120">
    <property type="entry name" value="Pseudouridine synthase"/>
    <property type="match status" value="1"/>
</dbReference>
<dbReference type="AlphaFoldDB" id="A0A109UGG9"/>
<sequence>MKIYYEDNHVIVIDKPVNQPSQQDASFHLDTLTMVKDYIKETYNKPGNVYVGLVHRLDRPVGGLMVFAKTSKAASRLSDQVRTRTLEKEYIAIVEGEMPLGTYTDWLIKDGNTNTSKVTHKDKKNAKQATLTVLESDYNKKENLSRVRIKLETGRHHQIRVQCASRNHPLWGDARYNPRSKPGQQIALWSYKLSFMHPTKKEKITLTSELPTSYPFNLWK</sequence>